<dbReference type="Proteomes" id="UP001139700">
    <property type="component" value="Unassembled WGS sequence"/>
</dbReference>
<comment type="caution">
    <text evidence="1">The sequence shown here is derived from an EMBL/GenBank/DDBJ whole genome shotgun (WGS) entry which is preliminary data.</text>
</comment>
<dbReference type="AlphaFoldDB" id="A0A9X1PDN6"/>
<sequence>MNYELIVSTHFKKELKRLAKKYASLKEDVFELGESLADNPAQGSPIGKNCFKIRLGIKSKGRGKSGGARVITCVFTLQEEVVLLSIYDKAEKENINAKELEDLLNAIDRTQ</sequence>
<evidence type="ECO:0000313" key="1">
    <source>
        <dbReference type="EMBL" id="MCF0043291.1"/>
    </source>
</evidence>
<keyword evidence="2" id="KW-1185">Reference proteome</keyword>
<gene>
    <name evidence="1" type="ORF">LXM24_24515</name>
</gene>
<dbReference type="PIRSF" id="PIRSF039032">
    <property type="entry name" value="HigB-2"/>
    <property type="match status" value="1"/>
</dbReference>
<name>A0A9X1PDN6_9BACT</name>
<dbReference type="InterPro" id="IPR009387">
    <property type="entry name" value="HigB-2"/>
</dbReference>
<dbReference type="EMBL" id="JAJTTA010000006">
    <property type="protein sequence ID" value="MCF0043291.1"/>
    <property type="molecule type" value="Genomic_DNA"/>
</dbReference>
<dbReference type="Pfam" id="PF06296">
    <property type="entry name" value="RelE"/>
    <property type="match status" value="1"/>
</dbReference>
<protein>
    <submittedName>
        <fullName evidence="1">Type II toxin-antitoxin system RelE/ParE family toxin</fullName>
    </submittedName>
</protein>
<reference evidence="1" key="1">
    <citation type="submission" date="2021-12" db="EMBL/GenBank/DDBJ databases">
        <title>Novel species in genus Dyadobacter.</title>
        <authorList>
            <person name="Ma C."/>
        </authorList>
    </citation>
    <scope>NUCLEOTIDE SEQUENCE</scope>
    <source>
        <strain evidence="1">CY399</strain>
    </source>
</reference>
<proteinExistence type="predicted"/>
<organism evidence="1 2">
    <name type="scientific">Dyadobacter fanqingshengii</name>
    <dbReference type="NCBI Taxonomy" id="2906443"/>
    <lineage>
        <taxon>Bacteria</taxon>
        <taxon>Pseudomonadati</taxon>
        <taxon>Bacteroidota</taxon>
        <taxon>Cytophagia</taxon>
        <taxon>Cytophagales</taxon>
        <taxon>Spirosomataceae</taxon>
        <taxon>Dyadobacter</taxon>
    </lineage>
</organism>
<dbReference type="RefSeq" id="WP_234616049.1">
    <property type="nucleotide sequence ID" value="NZ_CP098806.1"/>
</dbReference>
<evidence type="ECO:0000313" key="2">
    <source>
        <dbReference type="Proteomes" id="UP001139700"/>
    </source>
</evidence>
<accession>A0A9X1PDN6</accession>